<proteinExistence type="predicted"/>
<dbReference type="AlphaFoldDB" id="A0A5N5QHF9"/>
<evidence type="ECO:0000313" key="4">
    <source>
        <dbReference type="EMBL" id="KAB5591160.1"/>
    </source>
</evidence>
<dbReference type="Gene3D" id="1.50.10.10">
    <property type="match status" value="1"/>
</dbReference>
<protein>
    <recommendedName>
        <fullName evidence="6">Glycoside hydrolase family protein</fullName>
    </recommendedName>
</protein>
<name>A0A5N5QHF9_9AGAM</name>
<dbReference type="OrthoDB" id="4138492at2759"/>
<dbReference type="EMBL" id="SSOP01000120">
    <property type="protein sequence ID" value="KAB5591160.1"/>
    <property type="molecule type" value="Genomic_DNA"/>
</dbReference>
<reference evidence="4 5" key="1">
    <citation type="journal article" date="2019" name="Fungal Biol. Biotechnol.">
        <title>Draft genome sequence of fastidious pathogen Ceratobasidium theobromae, which causes vascular-streak dieback in Theobroma cacao.</title>
        <authorList>
            <person name="Ali S.S."/>
            <person name="Asman A."/>
            <person name="Shao J."/>
            <person name="Firmansyah A.P."/>
            <person name="Susilo A.W."/>
            <person name="Rosmana A."/>
            <person name="McMahon P."/>
            <person name="Junaid M."/>
            <person name="Guest D."/>
            <person name="Kheng T.Y."/>
            <person name="Meinhardt L.W."/>
            <person name="Bailey B.A."/>
        </authorList>
    </citation>
    <scope>NUCLEOTIDE SEQUENCE [LARGE SCALE GENOMIC DNA]</scope>
    <source>
        <strain evidence="4 5">CT2</strain>
    </source>
</reference>
<evidence type="ECO:0000256" key="1">
    <source>
        <dbReference type="ARBA" id="ARBA00022801"/>
    </source>
</evidence>
<keyword evidence="2" id="KW-0472">Membrane</keyword>
<keyword evidence="2" id="KW-1133">Transmembrane helix</keyword>
<dbReference type="InterPro" id="IPR008928">
    <property type="entry name" value="6-hairpin_glycosidase_sf"/>
</dbReference>
<accession>A0A5N5QHF9</accession>
<evidence type="ECO:0008006" key="6">
    <source>
        <dbReference type="Google" id="ProtNLM"/>
    </source>
</evidence>
<dbReference type="InterPro" id="IPR010905">
    <property type="entry name" value="Glyco_hydro_88"/>
</dbReference>
<feature type="chain" id="PRO_5024295149" description="Glycoside hydrolase family protein" evidence="3">
    <location>
        <begin position="20"/>
        <end position="489"/>
    </location>
</feature>
<dbReference type="PANTHER" id="PTHR41814:SF1">
    <property type="entry name" value="CELLULASE"/>
    <property type="match status" value="1"/>
</dbReference>
<feature type="transmembrane region" description="Helical" evidence="2">
    <location>
        <begin position="466"/>
        <end position="488"/>
    </location>
</feature>
<dbReference type="SUPFAM" id="SSF48208">
    <property type="entry name" value="Six-hairpin glycosidases"/>
    <property type="match status" value="1"/>
</dbReference>
<keyword evidence="2" id="KW-0812">Transmembrane</keyword>
<keyword evidence="5" id="KW-1185">Reference proteome</keyword>
<feature type="signal peptide" evidence="3">
    <location>
        <begin position="1"/>
        <end position="19"/>
    </location>
</feature>
<evidence type="ECO:0000313" key="5">
    <source>
        <dbReference type="Proteomes" id="UP000383932"/>
    </source>
</evidence>
<keyword evidence="3" id="KW-0732">Signal</keyword>
<comment type="caution">
    <text evidence="4">The sequence shown here is derived from an EMBL/GenBank/DDBJ whole genome shotgun (WGS) entry which is preliminary data.</text>
</comment>
<dbReference type="Proteomes" id="UP000383932">
    <property type="component" value="Unassembled WGS sequence"/>
</dbReference>
<dbReference type="GO" id="GO:0016787">
    <property type="term" value="F:hydrolase activity"/>
    <property type="evidence" value="ECO:0007669"/>
    <property type="project" value="UniProtKB-KW"/>
</dbReference>
<evidence type="ECO:0000256" key="2">
    <source>
        <dbReference type="SAM" id="Phobius"/>
    </source>
</evidence>
<dbReference type="GO" id="GO:0005975">
    <property type="term" value="P:carbohydrate metabolic process"/>
    <property type="evidence" value="ECO:0007669"/>
    <property type="project" value="InterPro"/>
</dbReference>
<dbReference type="Pfam" id="PF07470">
    <property type="entry name" value="Glyco_hydro_88"/>
    <property type="match status" value="1"/>
</dbReference>
<gene>
    <name evidence="4" type="ORF">CTheo_5411</name>
</gene>
<sequence>MRVPLPVLLCATHALSAAAMSPATIGLVKDRLKDAAQKRQVPDDPCDLGTRVQALLELQAPSVSVFTAKVIPGSPAANGANPIPNARSDGELDDVLGLAYQILADKDKDALPLMEDGSSADPASNGVGILVANWSGAQGADFAGAAQGQLKWLLENVPRSERGAISHRNSEVQLWADYLYMVPPFLAYYGAVTSNKTLIAESFNQIKLYREVLLDKAGYWQHIRLGSWEDQGIWTTGNGWIAMGMLRVAATIRAAGYEPEFTSELKDIRDWTAEIFNAMWPLLTKDNLFYNYVNEPDTFLDSAGTTLMAASVYRAALLFGDTKYIPSAEKVYIALGGTQLNSTTNARRRHAARDTHHRVVLSPHAHMHHSRASQYLSADGWLKPVVDPHSFHQPGDISAEGQAFVLMLYAARNDWLTKENASKSGLGANVVGVGTSNGTGVGLSGAVNMAENVDQTKQKVSGAGRMAQIGLSALVVGVAGTVAVVSCVL</sequence>
<dbReference type="InterPro" id="IPR012341">
    <property type="entry name" value="6hp_glycosidase-like_sf"/>
</dbReference>
<keyword evidence="1" id="KW-0378">Hydrolase</keyword>
<evidence type="ECO:0000256" key="3">
    <source>
        <dbReference type="SAM" id="SignalP"/>
    </source>
</evidence>
<dbReference type="PANTHER" id="PTHR41814">
    <property type="entry name" value="EXPRESSED PROTEIN"/>
    <property type="match status" value="1"/>
</dbReference>
<organism evidence="4 5">
    <name type="scientific">Ceratobasidium theobromae</name>
    <dbReference type="NCBI Taxonomy" id="1582974"/>
    <lineage>
        <taxon>Eukaryota</taxon>
        <taxon>Fungi</taxon>
        <taxon>Dikarya</taxon>
        <taxon>Basidiomycota</taxon>
        <taxon>Agaricomycotina</taxon>
        <taxon>Agaricomycetes</taxon>
        <taxon>Cantharellales</taxon>
        <taxon>Ceratobasidiaceae</taxon>
        <taxon>Ceratobasidium</taxon>
    </lineage>
</organism>